<dbReference type="EMBL" id="CAICTM010003954">
    <property type="protein sequence ID" value="CAB9531766.1"/>
    <property type="molecule type" value="Genomic_DNA"/>
</dbReference>
<organism evidence="2 3">
    <name type="scientific">Seminavis robusta</name>
    <dbReference type="NCBI Taxonomy" id="568900"/>
    <lineage>
        <taxon>Eukaryota</taxon>
        <taxon>Sar</taxon>
        <taxon>Stramenopiles</taxon>
        <taxon>Ochrophyta</taxon>
        <taxon>Bacillariophyta</taxon>
        <taxon>Bacillariophyceae</taxon>
        <taxon>Bacillariophycidae</taxon>
        <taxon>Naviculales</taxon>
        <taxon>Naviculaceae</taxon>
        <taxon>Seminavis</taxon>
    </lineage>
</organism>
<feature type="compositionally biased region" description="Basic and acidic residues" evidence="1">
    <location>
        <begin position="10"/>
        <end position="23"/>
    </location>
</feature>
<accession>A0A9N8F521</accession>
<evidence type="ECO:0000313" key="3">
    <source>
        <dbReference type="Proteomes" id="UP001153069"/>
    </source>
</evidence>
<feature type="region of interest" description="Disordered" evidence="1">
    <location>
        <begin position="1"/>
        <end position="50"/>
    </location>
</feature>
<evidence type="ECO:0000313" key="2">
    <source>
        <dbReference type="EMBL" id="CAB9531766.1"/>
    </source>
</evidence>
<name>A0A9N8F521_9STRA</name>
<protein>
    <submittedName>
        <fullName evidence="2">Uncharacterized protein</fullName>
    </submittedName>
</protein>
<proteinExistence type="predicted"/>
<dbReference type="AlphaFoldDB" id="A0A9N8F521"/>
<evidence type="ECO:0000256" key="1">
    <source>
        <dbReference type="SAM" id="MobiDB-lite"/>
    </source>
</evidence>
<comment type="caution">
    <text evidence="2">The sequence shown here is derived from an EMBL/GenBank/DDBJ whole genome shotgun (WGS) entry which is preliminary data.</text>
</comment>
<dbReference type="Proteomes" id="UP001153069">
    <property type="component" value="Unassembled WGS sequence"/>
</dbReference>
<keyword evidence="3" id="KW-1185">Reference proteome</keyword>
<reference evidence="2" key="1">
    <citation type="submission" date="2020-06" db="EMBL/GenBank/DDBJ databases">
        <authorList>
            <consortium name="Plant Systems Biology data submission"/>
        </authorList>
    </citation>
    <scope>NUCLEOTIDE SEQUENCE</scope>
    <source>
        <strain evidence="2">D6</strain>
    </source>
</reference>
<sequence>MRGITSTDKSGNKPKELINREGNSEGLTNGVGKIPNNNGVSIVKGDDHGTVEDSNLGIPDASKLGSIAGIPSTCWRWWLFMPGWRVRRRRAEVVSSVPRARENVWTGPFFPRRRES</sequence>
<gene>
    <name evidence="2" type="ORF">SEMRO_3956_G352160.1</name>
</gene>